<proteinExistence type="predicted"/>
<name>A0A7S3GBZ4_9EUKA</name>
<accession>A0A7S3GBZ4</accession>
<reference evidence="1" key="1">
    <citation type="submission" date="2021-01" db="EMBL/GenBank/DDBJ databases">
        <authorList>
            <person name="Corre E."/>
            <person name="Pelletier E."/>
            <person name="Niang G."/>
            <person name="Scheremetjew M."/>
            <person name="Finn R."/>
            <person name="Kale V."/>
            <person name="Holt S."/>
            <person name="Cochrane G."/>
            <person name="Meng A."/>
            <person name="Brown T."/>
            <person name="Cohen L."/>
        </authorList>
    </citation>
    <scope>NUCLEOTIDE SEQUENCE</scope>
    <source>
        <strain evidence="1">NIES-2562</strain>
    </source>
</reference>
<protein>
    <submittedName>
        <fullName evidence="1">Uncharacterized protein</fullName>
    </submittedName>
</protein>
<organism evidence="1">
    <name type="scientific">Palpitomonas bilix</name>
    <dbReference type="NCBI Taxonomy" id="652834"/>
    <lineage>
        <taxon>Eukaryota</taxon>
        <taxon>Eukaryota incertae sedis</taxon>
    </lineage>
</organism>
<gene>
    <name evidence="1" type="ORF">PBIL07802_LOCUS21191</name>
</gene>
<dbReference type="AlphaFoldDB" id="A0A7S3GBZ4"/>
<sequence length="113" mass="13273">MTYACKRKKKRKKEKDKEGRPCMHIDICTSSHEYVLVPKALRYCVLHLHIRTHKVGDAKGGGKKNKETLLKRVIKNIWERIKNTEMEVLTHTPAYYIRTCARAHIIAHTHIKQ</sequence>
<dbReference type="EMBL" id="HBIB01032687">
    <property type="protein sequence ID" value="CAE0258924.1"/>
    <property type="molecule type" value="Transcribed_RNA"/>
</dbReference>
<evidence type="ECO:0000313" key="1">
    <source>
        <dbReference type="EMBL" id="CAE0258924.1"/>
    </source>
</evidence>